<keyword evidence="2" id="KW-1185">Reference proteome</keyword>
<dbReference type="EMBL" id="JAUHHV010000002">
    <property type="protein sequence ID" value="KAK1433141.1"/>
    <property type="molecule type" value="Genomic_DNA"/>
</dbReference>
<name>A0AAD8P5Y5_TARER</name>
<evidence type="ECO:0000313" key="1">
    <source>
        <dbReference type="EMBL" id="KAK1433141.1"/>
    </source>
</evidence>
<gene>
    <name evidence="1" type="ORF">QVD17_10047</name>
</gene>
<dbReference type="Proteomes" id="UP001229421">
    <property type="component" value="Unassembled WGS sequence"/>
</dbReference>
<proteinExistence type="predicted"/>
<sequence>MADDQRLLLLVSVDFNDLGWGLSGLFRDENRDDAWVVDVAMDQLDLHSHGFDFIVIDQRFWTVFISQTARFSLCVGADNEIIPSLSPTKFPDIFSFFNSIFLFYKSSPISLISLSFIDHNSDDCYKSDGDGPRRTTVVVCSS</sequence>
<reference evidence="1" key="1">
    <citation type="journal article" date="2023" name="bioRxiv">
        <title>Improved chromosome-level genome assembly for marigold (Tagetes erecta).</title>
        <authorList>
            <person name="Jiang F."/>
            <person name="Yuan L."/>
            <person name="Wang S."/>
            <person name="Wang H."/>
            <person name="Xu D."/>
            <person name="Wang A."/>
            <person name="Fan W."/>
        </authorList>
    </citation>
    <scope>NUCLEOTIDE SEQUENCE</scope>
    <source>
        <strain evidence="1">WSJ</strain>
        <tissue evidence="1">Leaf</tissue>
    </source>
</reference>
<evidence type="ECO:0000313" key="2">
    <source>
        <dbReference type="Proteomes" id="UP001229421"/>
    </source>
</evidence>
<protein>
    <submittedName>
        <fullName evidence="1">Uncharacterized protein</fullName>
    </submittedName>
</protein>
<comment type="caution">
    <text evidence="1">The sequence shown here is derived from an EMBL/GenBank/DDBJ whole genome shotgun (WGS) entry which is preliminary data.</text>
</comment>
<dbReference type="AlphaFoldDB" id="A0AAD8P5Y5"/>
<organism evidence="1 2">
    <name type="scientific">Tagetes erecta</name>
    <name type="common">African marigold</name>
    <dbReference type="NCBI Taxonomy" id="13708"/>
    <lineage>
        <taxon>Eukaryota</taxon>
        <taxon>Viridiplantae</taxon>
        <taxon>Streptophyta</taxon>
        <taxon>Embryophyta</taxon>
        <taxon>Tracheophyta</taxon>
        <taxon>Spermatophyta</taxon>
        <taxon>Magnoliopsida</taxon>
        <taxon>eudicotyledons</taxon>
        <taxon>Gunneridae</taxon>
        <taxon>Pentapetalae</taxon>
        <taxon>asterids</taxon>
        <taxon>campanulids</taxon>
        <taxon>Asterales</taxon>
        <taxon>Asteraceae</taxon>
        <taxon>Asteroideae</taxon>
        <taxon>Heliantheae alliance</taxon>
        <taxon>Tageteae</taxon>
        <taxon>Tagetes</taxon>
    </lineage>
</organism>
<accession>A0AAD8P5Y5</accession>